<proteinExistence type="predicted"/>
<protein>
    <recommendedName>
        <fullName evidence="1">Siphovirus-type tail component C-terminal domain-containing protein</fullName>
    </recommendedName>
</protein>
<dbReference type="AlphaFoldDB" id="A0A1G1W9A7"/>
<comment type="caution">
    <text evidence="2">The sequence shown here is derived from an EMBL/GenBank/DDBJ whole genome shotgun (WGS) entry which is preliminary data.</text>
</comment>
<sequence length="287" mass="31169">MKDLTIQTTSSSLQLLSSEDDIDFSVNKIAGIDFASVRSSFYQKAGEHGALLANNLYGERRIIIEGIVKGGDAAGYEANRRALAEILGLERDENGDPVLKTLLVTTNDDLSLQWDFIPAQEPKIEIEYLAAGRFFLDLVGDYLLESQTLKQSTLTPPTGGGIVYPVIYPVLFAATTGGAINVVNAGNCEAYPIITLNGPLTNPRIFNWTSGLSIALSLTLADGEQIVIDMKNKTIVQGGITNRLDKRTEDSDWWWLEKGSNSILLTTSSSGDSGEALIEFRDAYLGI</sequence>
<gene>
    <name evidence="2" type="ORF">A2Y57_04115</name>
</gene>
<reference evidence="2 3" key="1">
    <citation type="journal article" date="2016" name="Nat. Commun.">
        <title>Thousands of microbial genomes shed light on interconnected biogeochemical processes in an aquifer system.</title>
        <authorList>
            <person name="Anantharaman K."/>
            <person name="Brown C.T."/>
            <person name="Hug L.A."/>
            <person name="Sharon I."/>
            <person name="Castelle C.J."/>
            <person name="Probst A.J."/>
            <person name="Thomas B.C."/>
            <person name="Singh A."/>
            <person name="Wilkins M.J."/>
            <person name="Karaoz U."/>
            <person name="Brodie E.L."/>
            <person name="Williams K.H."/>
            <person name="Hubbard S.S."/>
            <person name="Banfield J.F."/>
        </authorList>
    </citation>
    <scope>NUCLEOTIDE SEQUENCE [LARGE SCALE GENOMIC DNA]</scope>
</reference>
<accession>A0A1G1W9A7</accession>
<evidence type="ECO:0000259" key="1">
    <source>
        <dbReference type="Pfam" id="PF22768"/>
    </source>
</evidence>
<dbReference type="InterPro" id="IPR054738">
    <property type="entry name" value="Siphovirus-type_tail_C"/>
</dbReference>
<evidence type="ECO:0000313" key="3">
    <source>
        <dbReference type="Proteomes" id="UP000177103"/>
    </source>
</evidence>
<feature type="domain" description="Siphovirus-type tail component C-terminal" evidence="1">
    <location>
        <begin position="186"/>
        <end position="270"/>
    </location>
</feature>
<name>A0A1G1W9A7_9BACT</name>
<organism evidence="2 3">
    <name type="scientific">Candidatus Woykebacteria bacterium RBG_13_40_7b</name>
    <dbReference type="NCBI Taxonomy" id="1802594"/>
    <lineage>
        <taxon>Bacteria</taxon>
        <taxon>Candidatus Woykeibacteriota</taxon>
    </lineage>
</organism>
<dbReference type="Pfam" id="PF22768">
    <property type="entry name" value="SPP1_Dit"/>
    <property type="match status" value="1"/>
</dbReference>
<dbReference type="Gene3D" id="2.60.120.860">
    <property type="match status" value="1"/>
</dbReference>
<dbReference type="EMBL" id="MHCQ01000030">
    <property type="protein sequence ID" value="OGY24245.1"/>
    <property type="molecule type" value="Genomic_DNA"/>
</dbReference>
<dbReference type="Proteomes" id="UP000177103">
    <property type="component" value="Unassembled WGS sequence"/>
</dbReference>
<evidence type="ECO:0000313" key="2">
    <source>
        <dbReference type="EMBL" id="OGY24245.1"/>
    </source>
</evidence>